<evidence type="ECO:0000313" key="3">
    <source>
        <dbReference type="EMBL" id="PTX49633.1"/>
    </source>
</evidence>
<reference evidence="3 4" key="1">
    <citation type="submission" date="2018-04" db="EMBL/GenBank/DDBJ databases">
        <title>Genomic Encyclopedia of Archaeal and Bacterial Type Strains, Phase II (KMG-II): from individual species to whole genera.</title>
        <authorList>
            <person name="Goeker M."/>
        </authorList>
    </citation>
    <scope>NUCLEOTIDE SEQUENCE [LARGE SCALE GENOMIC DNA]</scope>
    <source>
        <strain evidence="3 4">DSM 29329</strain>
    </source>
</reference>
<gene>
    <name evidence="3" type="ORF">C8N44_1068</name>
</gene>
<sequence length="204" mass="21635">MKLVNLSLGSPLLVGALSTALAGPAMAQSQGDWTLGIGVIKVSPQDDSGTLAGADAEVDDDTQLSLTGEYFIRDNLGIELLAATPFEHDISLGGSKIGSTRHLPPTVSLVYHVPTQTKITPFFGAGLNYTTFFDEETDLGDLELEDSFGFAATVGADWAISDRDSLRLNVRYMNIETDAKLNGDSIGTAEINPVAIGASFVHRF</sequence>
<dbReference type="RefSeq" id="WP_107975259.1">
    <property type="nucleotide sequence ID" value="NZ_BMEZ01000006.1"/>
</dbReference>
<dbReference type="Gene3D" id="2.40.160.20">
    <property type="match status" value="1"/>
</dbReference>
<proteinExistence type="inferred from homology"/>
<dbReference type="GO" id="GO:0055085">
    <property type="term" value="P:transmembrane transport"/>
    <property type="evidence" value="ECO:0007669"/>
    <property type="project" value="TreeGrafter"/>
</dbReference>
<dbReference type="PANTHER" id="PTHR36920">
    <property type="match status" value="1"/>
</dbReference>
<dbReference type="GO" id="GO:0019867">
    <property type="term" value="C:outer membrane"/>
    <property type="evidence" value="ECO:0007669"/>
    <property type="project" value="InterPro"/>
</dbReference>
<feature type="signal peptide" evidence="2">
    <location>
        <begin position="1"/>
        <end position="27"/>
    </location>
</feature>
<evidence type="ECO:0000313" key="4">
    <source>
        <dbReference type="Proteomes" id="UP000244069"/>
    </source>
</evidence>
<dbReference type="AlphaFoldDB" id="A0A2T6B0T4"/>
<name>A0A2T6B0T4_9RHOB</name>
<dbReference type="OrthoDB" id="9807574at2"/>
<keyword evidence="2" id="KW-0732">Signal</keyword>
<organism evidence="3 4">
    <name type="scientific">Allosediminivita pacifica</name>
    <dbReference type="NCBI Taxonomy" id="1267769"/>
    <lineage>
        <taxon>Bacteria</taxon>
        <taxon>Pseudomonadati</taxon>
        <taxon>Pseudomonadota</taxon>
        <taxon>Alphaproteobacteria</taxon>
        <taxon>Rhodobacterales</taxon>
        <taxon>Paracoccaceae</taxon>
        <taxon>Allosediminivita</taxon>
    </lineage>
</organism>
<comment type="caution">
    <text evidence="3">The sequence shown here is derived from an EMBL/GenBank/DDBJ whole genome shotgun (WGS) entry which is preliminary data.</text>
</comment>
<accession>A0A2T6B0T4</accession>
<feature type="chain" id="PRO_5015657188" evidence="2">
    <location>
        <begin position="28"/>
        <end position="204"/>
    </location>
</feature>
<dbReference type="Proteomes" id="UP000244069">
    <property type="component" value="Unassembled WGS sequence"/>
</dbReference>
<dbReference type="SUPFAM" id="SSF56925">
    <property type="entry name" value="OMPA-like"/>
    <property type="match status" value="1"/>
</dbReference>
<comment type="similarity">
    <text evidence="1">Belongs to the OmpW/AlkL family.</text>
</comment>
<dbReference type="InterPro" id="IPR011250">
    <property type="entry name" value="OMP/PagP_B-barrel"/>
</dbReference>
<dbReference type="EMBL" id="QBKN01000006">
    <property type="protein sequence ID" value="PTX49633.1"/>
    <property type="molecule type" value="Genomic_DNA"/>
</dbReference>
<keyword evidence="4" id="KW-1185">Reference proteome</keyword>
<evidence type="ECO:0000256" key="1">
    <source>
        <dbReference type="ARBA" id="ARBA00009330"/>
    </source>
</evidence>
<evidence type="ECO:0000256" key="2">
    <source>
        <dbReference type="SAM" id="SignalP"/>
    </source>
</evidence>
<protein>
    <submittedName>
        <fullName evidence="3">Outer membrane protein</fullName>
    </submittedName>
</protein>
<dbReference type="PANTHER" id="PTHR36920:SF1">
    <property type="entry name" value="OUTER MEMBRANE PROTEIN W"/>
    <property type="match status" value="1"/>
</dbReference>
<dbReference type="Pfam" id="PF03922">
    <property type="entry name" value="OmpW"/>
    <property type="match status" value="1"/>
</dbReference>
<dbReference type="InterPro" id="IPR005618">
    <property type="entry name" value="OMPW"/>
</dbReference>